<protein>
    <submittedName>
        <fullName evidence="1">Uncharacterized protein</fullName>
    </submittedName>
</protein>
<dbReference type="STRING" id="443218.AS9A_3846"/>
<dbReference type="EMBL" id="CP002786">
    <property type="protein sequence ID" value="AEF42284.1"/>
    <property type="molecule type" value="Genomic_DNA"/>
</dbReference>
<reference evidence="1 2" key="1">
    <citation type="journal article" date="2011" name="J. Bacteriol.">
        <title>Complete genome sequence of Amycolicicoccus subflavus DQS3-9A1T, an actinomycete isolated from crude oil-polluted soil.</title>
        <authorList>
            <person name="Cai M."/>
            <person name="Chen W.M."/>
            <person name="Nie Y."/>
            <person name="Chi C.Q."/>
            <person name="Wang Y.N."/>
            <person name="Tang Y.Q."/>
            <person name="Li G.Y."/>
            <person name="Wu X.L."/>
        </authorList>
    </citation>
    <scope>NUCLEOTIDE SEQUENCE [LARGE SCALE GENOMIC DNA]</scope>
    <source>
        <strain evidence="2">DSM 45089 / DQS3-9A1</strain>
    </source>
</reference>
<dbReference type="Proteomes" id="UP000009235">
    <property type="component" value="Chromosome"/>
</dbReference>
<name>F6EGP6_HOYSD</name>
<accession>F6EGP6</accession>
<gene>
    <name evidence="1" type="ordered locus">AS9A_3846</name>
</gene>
<evidence type="ECO:0000313" key="2">
    <source>
        <dbReference type="Proteomes" id="UP000009235"/>
    </source>
</evidence>
<evidence type="ECO:0000313" key="1">
    <source>
        <dbReference type="EMBL" id="AEF42284.1"/>
    </source>
</evidence>
<dbReference type="KEGG" id="asd:AS9A_3846"/>
<dbReference type="AlphaFoldDB" id="F6EGP6"/>
<keyword evidence="2" id="KW-1185">Reference proteome</keyword>
<sequence length="51" mass="5865">MEMLTPEHQHVLRTFDAIDSVQNRSTVVSHVSAAAMWGLPIWDLPLDRVHR</sequence>
<organism evidence="1 2">
    <name type="scientific">Hoyosella subflava (strain DSM 45089 / JCM 17490 / NBRC 109087 / DQS3-9A1)</name>
    <name type="common">Amycolicicoccus subflavus</name>
    <dbReference type="NCBI Taxonomy" id="443218"/>
    <lineage>
        <taxon>Bacteria</taxon>
        <taxon>Bacillati</taxon>
        <taxon>Actinomycetota</taxon>
        <taxon>Actinomycetes</taxon>
        <taxon>Mycobacteriales</taxon>
        <taxon>Hoyosellaceae</taxon>
        <taxon>Hoyosella</taxon>
    </lineage>
</organism>
<dbReference type="HOGENOM" id="CLU_3094867_0_0_11"/>
<proteinExistence type="predicted"/>